<dbReference type="OrthoDB" id="28092at2759"/>
<dbReference type="Proteomes" id="UP000053259">
    <property type="component" value="Unassembled WGS sequence"/>
</dbReference>
<gene>
    <name evidence="15" type="ORF">PV09_04254</name>
</gene>
<dbReference type="InterPro" id="IPR018391">
    <property type="entry name" value="PQQ_b-propeller_rpt"/>
</dbReference>
<sequence length="923" mass="100477">MRFWSVVTALLLPLSTLAVFADEAYQVDYHHALLGIPREDNTFVHIPIASTKAALIYTLSEKNIVGAVNPKDGSIVWRQQLRTGSTAKALLRASADGDNIVVTGVDGQAAAWQASDGRLIWSHEFEGTIGDVQFLELAQDGSTTGAKDVLLLYQGANTVVERRDADTGTLKWQLVDASGDKPYKLGLTGTTVHLVALHGAMLGGYKVKVTNIDAVTGQKTDQHIVSDSDLLSSDDILFVGAGTAAPIVAWTEKSFKTVKVNLLGSKTVVNLAVDKKGEEIQRIQLHAPRTINALPHFLVQYTSTDSHWADVYHIEIAKGTIEKAYSLPKLAGQGVFATSTSDANVYFTRISQGALTVTSSTSHGIIERYMLQQIVPTVFGETKPVFSVAEVMTRPDGRVAVRAALLLSTGDWALLLNGELAWSRPEVLTLADSAVFTMPAQEERLAKELAIEEHASMRAAYVHRLKRHIAELKGFPSWLSQQPAKIVDSVMGRSLSKKADKFGFNRRVIVSTYNGRLVALDTGNDGQIAWNRPVPEFTLGDKPARLEAPSPGLLRVKTAKGNWILDLTGNVLRADETSKEQAQSGTRISYDMVDGQLQGFLGEDKKSSIWTFRPAAGERILSVTPRPSEDPVAQIGIVLGDRRVLYKYLNPNLALIMSANDAASTLTATLIDSVSGNVLHEAKHTSVDISHPVAAVLSENWLAYTYTLRAGPLTPSRGHILVSSHLFESASPNDRGALGASKNYSSLMPQIADPGTPYILSQSFHIPEEVSSLAVSHTRQGITSRMLMAVLPDSDSIVGIPVLLLDPRRPVGRDPNSQEQMEGLSRYAPFLDFNPHWYLNHKREVVGIEKVLASPAVLESTSLVFAYGTDVFGTRVTPSMSFDVLGKDFNKLQMLATVAALFVAVLFVAPLVKRKQINMRWAL</sequence>
<evidence type="ECO:0000259" key="14">
    <source>
        <dbReference type="Pfam" id="PF25293"/>
    </source>
</evidence>
<dbReference type="HOGENOM" id="CLU_005034_0_1_1"/>
<dbReference type="Gene3D" id="2.130.10.10">
    <property type="entry name" value="YVTN repeat-like/Quinoprotein amine dehydrogenase"/>
    <property type="match status" value="1"/>
</dbReference>
<dbReference type="GO" id="GO:0034975">
    <property type="term" value="P:protein folding in endoplasmic reticulum"/>
    <property type="evidence" value="ECO:0007669"/>
    <property type="project" value="TreeGrafter"/>
</dbReference>
<comment type="subcellular location">
    <subcellularLocation>
        <location evidence="1">Endoplasmic reticulum membrane</location>
        <topology evidence="1">Single-pass type I membrane protein</topology>
    </subcellularLocation>
</comment>
<dbReference type="InterPro" id="IPR011047">
    <property type="entry name" value="Quinoprotein_ADH-like_sf"/>
</dbReference>
<feature type="transmembrane region" description="Helical" evidence="11">
    <location>
        <begin position="892"/>
        <end position="912"/>
    </location>
</feature>
<dbReference type="GeneID" id="27312227"/>
<evidence type="ECO:0000259" key="13">
    <source>
        <dbReference type="Pfam" id="PF07774"/>
    </source>
</evidence>
<dbReference type="Pfam" id="PF07774">
    <property type="entry name" value="EMC1_C"/>
    <property type="match status" value="1"/>
</dbReference>
<keyword evidence="7" id="KW-0256">Endoplasmic reticulum</keyword>
<dbReference type="GO" id="GO:0072546">
    <property type="term" value="C:EMC complex"/>
    <property type="evidence" value="ECO:0007669"/>
    <property type="project" value="InterPro"/>
</dbReference>
<feature type="domain" description="EMC1 first beta-propeller" evidence="14">
    <location>
        <begin position="18"/>
        <end position="426"/>
    </location>
</feature>
<dbReference type="SUPFAM" id="SSF50998">
    <property type="entry name" value="Quinoprotein alcohol dehydrogenase-like"/>
    <property type="match status" value="1"/>
</dbReference>
<evidence type="ECO:0000256" key="1">
    <source>
        <dbReference type="ARBA" id="ARBA00004115"/>
    </source>
</evidence>
<name>A0A0D1YV34_9PEZI</name>
<dbReference type="PANTHER" id="PTHR21573:SF0">
    <property type="entry name" value="ER MEMBRANE PROTEIN COMPLEX SUBUNIT 1"/>
    <property type="match status" value="1"/>
</dbReference>
<dbReference type="InterPro" id="IPR011678">
    <property type="entry name" value="EMC1_C"/>
</dbReference>
<keyword evidence="8 11" id="KW-1133">Transmembrane helix</keyword>
<protein>
    <recommendedName>
        <fullName evidence="4">ER membrane protein complex subunit 1</fullName>
    </recommendedName>
</protein>
<keyword evidence="6 12" id="KW-0732">Signal</keyword>
<dbReference type="FunCoup" id="A0A0D1YV34">
    <property type="interactions" value="778"/>
</dbReference>
<dbReference type="InterPro" id="IPR015943">
    <property type="entry name" value="WD40/YVTN_repeat-like_dom_sf"/>
</dbReference>
<evidence type="ECO:0000256" key="10">
    <source>
        <dbReference type="ARBA" id="ARBA00023180"/>
    </source>
</evidence>
<evidence type="ECO:0000256" key="4">
    <source>
        <dbReference type="ARBA" id="ARBA00020824"/>
    </source>
</evidence>
<reference evidence="15 16" key="1">
    <citation type="submission" date="2015-01" db="EMBL/GenBank/DDBJ databases">
        <title>The Genome Sequence of Ochroconis gallopava CBS43764.</title>
        <authorList>
            <consortium name="The Broad Institute Genomics Platform"/>
            <person name="Cuomo C."/>
            <person name="de Hoog S."/>
            <person name="Gorbushina A."/>
            <person name="Stielow B."/>
            <person name="Teixiera M."/>
            <person name="Abouelleil A."/>
            <person name="Chapman S.B."/>
            <person name="Priest M."/>
            <person name="Young S.K."/>
            <person name="Wortman J."/>
            <person name="Nusbaum C."/>
            <person name="Birren B."/>
        </authorList>
    </citation>
    <scope>NUCLEOTIDE SEQUENCE [LARGE SCALE GENOMIC DNA]</scope>
    <source>
        <strain evidence="15 16">CBS 43764</strain>
    </source>
</reference>
<comment type="subunit">
    <text evidence="3">Component of the ER membrane protein complex (EMC).</text>
</comment>
<keyword evidence="16" id="KW-1185">Reference proteome</keyword>
<keyword evidence="10" id="KW-0325">Glycoprotein</keyword>
<evidence type="ECO:0000256" key="3">
    <source>
        <dbReference type="ARBA" id="ARBA00011276"/>
    </source>
</evidence>
<dbReference type="Pfam" id="PF25293">
    <property type="entry name" value="Beta-prop_EMC1_N"/>
    <property type="match status" value="1"/>
</dbReference>
<evidence type="ECO:0000256" key="2">
    <source>
        <dbReference type="ARBA" id="ARBA00007904"/>
    </source>
</evidence>
<dbReference type="SMART" id="SM00564">
    <property type="entry name" value="PQQ"/>
    <property type="match status" value="2"/>
</dbReference>
<evidence type="ECO:0000313" key="15">
    <source>
        <dbReference type="EMBL" id="KIW04497.1"/>
    </source>
</evidence>
<dbReference type="STRING" id="253628.A0A0D1YV34"/>
<keyword evidence="5 11" id="KW-0812">Transmembrane</keyword>
<evidence type="ECO:0000256" key="9">
    <source>
        <dbReference type="ARBA" id="ARBA00023136"/>
    </source>
</evidence>
<dbReference type="AlphaFoldDB" id="A0A0D1YV34"/>
<evidence type="ECO:0000256" key="12">
    <source>
        <dbReference type="SAM" id="SignalP"/>
    </source>
</evidence>
<dbReference type="PANTHER" id="PTHR21573">
    <property type="entry name" value="ER MEMBRANE PROTEIN COMPLEX SUBUNIT 1"/>
    <property type="match status" value="1"/>
</dbReference>
<dbReference type="RefSeq" id="XP_016214366.1">
    <property type="nucleotide sequence ID" value="XM_016357574.1"/>
</dbReference>
<feature type="domain" description="ER membrane protein complex subunit 1 C-terminal" evidence="13">
    <location>
        <begin position="698"/>
        <end position="921"/>
    </location>
</feature>
<dbReference type="InterPro" id="IPR058545">
    <property type="entry name" value="Beta-prop_EMC1_1st"/>
</dbReference>
<evidence type="ECO:0000256" key="8">
    <source>
        <dbReference type="ARBA" id="ARBA00022989"/>
    </source>
</evidence>
<organism evidence="15 16">
    <name type="scientific">Verruconis gallopava</name>
    <dbReference type="NCBI Taxonomy" id="253628"/>
    <lineage>
        <taxon>Eukaryota</taxon>
        <taxon>Fungi</taxon>
        <taxon>Dikarya</taxon>
        <taxon>Ascomycota</taxon>
        <taxon>Pezizomycotina</taxon>
        <taxon>Dothideomycetes</taxon>
        <taxon>Pleosporomycetidae</taxon>
        <taxon>Venturiales</taxon>
        <taxon>Sympoventuriaceae</taxon>
        <taxon>Verruconis</taxon>
    </lineage>
</organism>
<dbReference type="InterPro" id="IPR026895">
    <property type="entry name" value="EMC1"/>
</dbReference>
<comment type="similarity">
    <text evidence="2">Belongs to the EMC1 family.</text>
</comment>
<evidence type="ECO:0000256" key="5">
    <source>
        <dbReference type="ARBA" id="ARBA00022692"/>
    </source>
</evidence>
<evidence type="ECO:0000256" key="7">
    <source>
        <dbReference type="ARBA" id="ARBA00022824"/>
    </source>
</evidence>
<dbReference type="VEuPathDB" id="FungiDB:PV09_04254"/>
<dbReference type="EMBL" id="KN847540">
    <property type="protein sequence ID" value="KIW04497.1"/>
    <property type="molecule type" value="Genomic_DNA"/>
</dbReference>
<proteinExistence type="inferred from homology"/>
<accession>A0A0D1YV34</accession>
<keyword evidence="9 11" id="KW-0472">Membrane</keyword>
<feature type="signal peptide" evidence="12">
    <location>
        <begin position="1"/>
        <end position="21"/>
    </location>
</feature>
<dbReference type="InParanoid" id="A0A0D1YV34"/>
<evidence type="ECO:0000256" key="6">
    <source>
        <dbReference type="ARBA" id="ARBA00022729"/>
    </source>
</evidence>
<feature type="chain" id="PRO_5002237233" description="ER membrane protein complex subunit 1" evidence="12">
    <location>
        <begin position="22"/>
        <end position="923"/>
    </location>
</feature>
<evidence type="ECO:0000256" key="11">
    <source>
        <dbReference type="SAM" id="Phobius"/>
    </source>
</evidence>
<evidence type="ECO:0000313" key="16">
    <source>
        <dbReference type="Proteomes" id="UP000053259"/>
    </source>
</evidence>